<protein>
    <recommendedName>
        <fullName evidence="4">sn-glycerol-3-phosphate-binding periplasmic protein UgpB</fullName>
    </recommendedName>
</protein>
<keyword evidence="9" id="KW-1185">Reference proteome</keyword>
<evidence type="ECO:0000256" key="3">
    <source>
        <dbReference type="ARBA" id="ARBA00011557"/>
    </source>
</evidence>
<gene>
    <name evidence="8" type="ORF">ACCAA_430012</name>
</gene>
<dbReference type="EMBL" id="FLQX01000120">
    <property type="protein sequence ID" value="SBT07399.1"/>
    <property type="molecule type" value="Genomic_DNA"/>
</dbReference>
<feature type="chain" id="PRO_5008381628" description="sn-glycerol-3-phosphate-binding periplasmic protein UgpB" evidence="7">
    <location>
        <begin position="26"/>
        <end position="419"/>
    </location>
</feature>
<comment type="subcellular location">
    <subcellularLocation>
        <location evidence="1">Periplasm</location>
    </subcellularLocation>
</comment>
<dbReference type="InterPro" id="IPR006059">
    <property type="entry name" value="SBP"/>
</dbReference>
<dbReference type="GO" id="GO:0042597">
    <property type="term" value="C:periplasmic space"/>
    <property type="evidence" value="ECO:0007669"/>
    <property type="project" value="UniProtKB-SubCell"/>
</dbReference>
<comment type="subunit">
    <text evidence="3">The complex is composed of two ATP-binding proteins (UgpC), two transmembrane proteins (UgpA and UgpE) and a solute-binding protein (UgpB).</text>
</comment>
<name>A0A1A8XQG5_9PROT</name>
<evidence type="ECO:0000256" key="7">
    <source>
        <dbReference type="SAM" id="SignalP"/>
    </source>
</evidence>
<dbReference type="PANTHER" id="PTHR43649">
    <property type="entry name" value="ARABINOSE-BINDING PROTEIN-RELATED"/>
    <property type="match status" value="1"/>
</dbReference>
<dbReference type="SUPFAM" id="SSF53850">
    <property type="entry name" value="Periplasmic binding protein-like II"/>
    <property type="match status" value="1"/>
</dbReference>
<comment type="similarity">
    <text evidence="2">Belongs to the bacterial solute-binding protein 1 family.</text>
</comment>
<evidence type="ECO:0000256" key="2">
    <source>
        <dbReference type="ARBA" id="ARBA00008520"/>
    </source>
</evidence>
<evidence type="ECO:0000256" key="6">
    <source>
        <dbReference type="ARBA" id="ARBA00022729"/>
    </source>
</evidence>
<dbReference type="STRING" id="1860102.ACCAA_430012"/>
<evidence type="ECO:0000313" key="8">
    <source>
        <dbReference type="EMBL" id="SBT07399.1"/>
    </source>
</evidence>
<accession>A0A1A8XQG5</accession>
<keyword evidence="5" id="KW-0813">Transport</keyword>
<dbReference type="Proteomes" id="UP000199169">
    <property type="component" value="Unassembled WGS sequence"/>
</dbReference>
<evidence type="ECO:0000313" key="9">
    <source>
        <dbReference type="Proteomes" id="UP000199169"/>
    </source>
</evidence>
<dbReference type="Gene3D" id="3.40.190.10">
    <property type="entry name" value="Periplasmic binding protein-like II"/>
    <property type="match status" value="2"/>
</dbReference>
<dbReference type="PANTHER" id="PTHR43649:SF31">
    <property type="entry name" value="SN-GLYCEROL-3-PHOSPHATE-BINDING PERIPLASMIC PROTEIN UGPB"/>
    <property type="match status" value="1"/>
</dbReference>
<evidence type="ECO:0000256" key="5">
    <source>
        <dbReference type="ARBA" id="ARBA00022448"/>
    </source>
</evidence>
<dbReference type="RefSeq" id="WP_186407675.1">
    <property type="nucleotide sequence ID" value="NZ_FLQX01000120.1"/>
</dbReference>
<feature type="signal peptide" evidence="7">
    <location>
        <begin position="1"/>
        <end position="25"/>
    </location>
</feature>
<dbReference type="AlphaFoldDB" id="A0A1A8XQG5"/>
<proteinExistence type="inferred from homology"/>
<keyword evidence="6 7" id="KW-0732">Signal</keyword>
<organism evidence="8 9">
    <name type="scientific">Candidatus Accumulibacter aalborgensis</name>
    <dbReference type="NCBI Taxonomy" id="1860102"/>
    <lineage>
        <taxon>Bacteria</taxon>
        <taxon>Pseudomonadati</taxon>
        <taxon>Pseudomonadota</taxon>
        <taxon>Betaproteobacteria</taxon>
        <taxon>Candidatus Accumulibacter</taxon>
    </lineage>
</organism>
<reference evidence="9" key="1">
    <citation type="submission" date="2016-06" db="EMBL/GenBank/DDBJ databases">
        <authorList>
            <person name="McIlroy S.J."/>
            <person name="Karst S.M."/>
            <person name="Albertsen M."/>
        </authorList>
    </citation>
    <scope>NUCLEOTIDE SEQUENCE [LARGE SCALE GENOMIC DNA]</scope>
</reference>
<evidence type="ECO:0000256" key="1">
    <source>
        <dbReference type="ARBA" id="ARBA00004418"/>
    </source>
</evidence>
<dbReference type="InterPro" id="IPR050490">
    <property type="entry name" value="Bact_solute-bd_prot1"/>
</dbReference>
<dbReference type="Pfam" id="PF13416">
    <property type="entry name" value="SBP_bac_8"/>
    <property type="match status" value="1"/>
</dbReference>
<sequence length="419" mass="45288">MRLLKILPAAMALALAAPISVTAIAAPTEIDLSHQLDEERAERLDKLVERFNGAQKDYQVKLVRRVQGDGPKTLNLVTRDEQAKFMVSRTQFKPLYEVMKDAKEPFDGGKLAPELRVGLGDAKGNLFALPVALSTPVLYINKEAFRKAGLDPEKPPKTWAEAQKAADKLFDAGSTCPYTTSWPAWVHIDNLSAWNGAEVTDAKGKLNFNSLVQVKHTAMMTTWAKARFFTYFGRRDEADRRFAAGDCGMLTSSSALFGTLHESRKVETGVSALPYHDDVQGAPQQTLAAGASLWVGAGRKPAEYKGVASFVSFLLKPELQVEVSAAEGFLPMTAAARAAAGSKLLKSDVAALTVASGQLQGPAALRVLRVSEIEPVRIIVEEELEAAWSGKTPAKLALDNAVQRGNAVMPAALKAYLVK</sequence>
<evidence type="ECO:0000256" key="4">
    <source>
        <dbReference type="ARBA" id="ARBA00017470"/>
    </source>
</evidence>